<accession>A0A443S8E9</accession>
<dbReference type="Gene3D" id="2.130.10.10">
    <property type="entry name" value="YVTN repeat-like/Quinoprotein amine dehydrogenase"/>
    <property type="match status" value="2"/>
</dbReference>
<organism evidence="12 13">
    <name type="scientific">Leptotrombidium deliense</name>
    <dbReference type="NCBI Taxonomy" id="299467"/>
    <lineage>
        <taxon>Eukaryota</taxon>
        <taxon>Metazoa</taxon>
        <taxon>Ecdysozoa</taxon>
        <taxon>Arthropoda</taxon>
        <taxon>Chelicerata</taxon>
        <taxon>Arachnida</taxon>
        <taxon>Acari</taxon>
        <taxon>Acariformes</taxon>
        <taxon>Trombidiformes</taxon>
        <taxon>Prostigmata</taxon>
        <taxon>Anystina</taxon>
        <taxon>Parasitengona</taxon>
        <taxon>Trombiculoidea</taxon>
        <taxon>Trombiculidae</taxon>
        <taxon>Leptotrombidium</taxon>
    </lineage>
</organism>
<evidence type="ECO:0000256" key="1">
    <source>
        <dbReference type="ARBA" id="ARBA00004604"/>
    </source>
</evidence>
<dbReference type="InterPro" id="IPR019775">
    <property type="entry name" value="WD40_repeat_CS"/>
</dbReference>
<dbReference type="Pfam" id="PF00400">
    <property type="entry name" value="WD40"/>
    <property type="match status" value="4"/>
</dbReference>
<dbReference type="GO" id="GO:0000462">
    <property type="term" value="P:maturation of SSU-rRNA from tricistronic rRNA transcript (SSU-rRNA, 5.8S rRNA, LSU-rRNA)"/>
    <property type="evidence" value="ECO:0007669"/>
    <property type="project" value="TreeGrafter"/>
</dbReference>
<feature type="compositionally biased region" description="Basic residues" evidence="10">
    <location>
        <begin position="416"/>
        <end position="428"/>
    </location>
</feature>
<feature type="compositionally biased region" description="Basic residues" evidence="10">
    <location>
        <begin position="396"/>
        <end position="405"/>
    </location>
</feature>
<dbReference type="STRING" id="299467.A0A443S8E9"/>
<evidence type="ECO:0000256" key="5">
    <source>
        <dbReference type="ARBA" id="ARBA00022737"/>
    </source>
</evidence>
<dbReference type="FunFam" id="2.130.10.10:FF:000132">
    <property type="entry name" value="DDB1- and CUL4-associated factor 13"/>
    <property type="match status" value="1"/>
</dbReference>
<evidence type="ECO:0000256" key="3">
    <source>
        <dbReference type="ARBA" id="ARBA00021762"/>
    </source>
</evidence>
<reference evidence="12 13" key="1">
    <citation type="journal article" date="2018" name="Gigascience">
        <title>Genomes of trombidid mites reveal novel predicted allergens and laterally-transferred genes associated with secondary metabolism.</title>
        <authorList>
            <person name="Dong X."/>
            <person name="Chaisiri K."/>
            <person name="Xia D."/>
            <person name="Armstrong S.D."/>
            <person name="Fang Y."/>
            <person name="Donnelly M.J."/>
            <person name="Kadowaki T."/>
            <person name="McGarry J.W."/>
            <person name="Darby A.C."/>
            <person name="Makepeace B.L."/>
        </authorList>
    </citation>
    <scope>NUCLEOTIDE SEQUENCE [LARGE SCALE GENOMIC DNA]</scope>
    <source>
        <strain evidence="12">UoL-UT</strain>
    </source>
</reference>
<dbReference type="Proteomes" id="UP000288716">
    <property type="component" value="Unassembled WGS sequence"/>
</dbReference>
<evidence type="ECO:0000256" key="4">
    <source>
        <dbReference type="ARBA" id="ARBA00022574"/>
    </source>
</evidence>
<dbReference type="AlphaFoldDB" id="A0A443S8E9"/>
<dbReference type="PROSITE" id="PS50294">
    <property type="entry name" value="WD_REPEATS_REGION"/>
    <property type="match status" value="1"/>
</dbReference>
<keyword evidence="5" id="KW-0677">Repeat</keyword>
<feature type="region of interest" description="Disordered" evidence="10">
    <location>
        <begin position="396"/>
        <end position="448"/>
    </location>
</feature>
<keyword evidence="6" id="KW-0539">Nucleus</keyword>
<dbReference type="OrthoDB" id="10249065at2759"/>
<dbReference type="SUPFAM" id="SSF50978">
    <property type="entry name" value="WD40 repeat-like"/>
    <property type="match status" value="1"/>
</dbReference>
<evidence type="ECO:0000256" key="2">
    <source>
        <dbReference type="ARBA" id="ARBA00005649"/>
    </source>
</evidence>
<comment type="similarity">
    <text evidence="2">Belongs to the WD repeat DCAF13/WDSOF1 family.</text>
</comment>
<protein>
    <recommendedName>
        <fullName evidence="3">DDB1- and CUL4-associated factor 13</fullName>
    </recommendedName>
    <alternativeName>
        <fullName evidence="8">WD repeat and SOF domain-containing protein 1</fullName>
    </alternativeName>
</protein>
<dbReference type="UniPathway" id="UPA00143"/>
<feature type="domain" description="Sof1-like protein" evidence="11">
    <location>
        <begin position="357"/>
        <end position="443"/>
    </location>
</feature>
<evidence type="ECO:0000256" key="6">
    <source>
        <dbReference type="ARBA" id="ARBA00023242"/>
    </source>
</evidence>
<evidence type="ECO:0000256" key="7">
    <source>
        <dbReference type="ARBA" id="ARBA00023274"/>
    </source>
</evidence>
<dbReference type="InterPro" id="IPR007287">
    <property type="entry name" value="Sof1"/>
</dbReference>
<feature type="repeat" description="WD" evidence="9">
    <location>
        <begin position="281"/>
        <end position="322"/>
    </location>
</feature>
<evidence type="ECO:0000256" key="9">
    <source>
        <dbReference type="PROSITE-ProRule" id="PRU00221"/>
    </source>
</evidence>
<comment type="caution">
    <text evidence="12">The sequence shown here is derived from an EMBL/GenBank/DDBJ whole genome shotgun (WGS) entry which is preliminary data.</text>
</comment>
<dbReference type="InterPro" id="IPR015943">
    <property type="entry name" value="WD40/YVTN_repeat-like_dom_sf"/>
</dbReference>
<gene>
    <name evidence="12" type="ORF">B4U80_07526</name>
</gene>
<dbReference type="GO" id="GO:0016567">
    <property type="term" value="P:protein ubiquitination"/>
    <property type="evidence" value="ECO:0007669"/>
    <property type="project" value="UniProtKB-UniPathway"/>
</dbReference>
<proteinExistence type="inferred from homology"/>
<evidence type="ECO:0000256" key="10">
    <source>
        <dbReference type="SAM" id="MobiDB-lite"/>
    </source>
</evidence>
<evidence type="ECO:0000259" key="11">
    <source>
        <dbReference type="Pfam" id="PF04158"/>
    </source>
</evidence>
<name>A0A443S8E9_9ACAR</name>
<dbReference type="PANTHER" id="PTHR22851">
    <property type="entry name" value="U3 SMALL NUCLEOLAR RNA U3 SNORNA ASSOCIATED PROTEIN"/>
    <property type="match status" value="1"/>
</dbReference>
<dbReference type="PROSITE" id="PS50082">
    <property type="entry name" value="WD_REPEATS_2"/>
    <property type="match status" value="2"/>
</dbReference>
<dbReference type="VEuPathDB" id="VectorBase:LDEU008237"/>
<keyword evidence="7" id="KW-0687">Ribonucleoprotein</keyword>
<evidence type="ECO:0000313" key="12">
    <source>
        <dbReference type="EMBL" id="RWS23803.1"/>
    </source>
</evidence>
<feature type="repeat" description="WD" evidence="9">
    <location>
        <begin position="62"/>
        <end position="104"/>
    </location>
</feature>
<dbReference type="InterPro" id="IPR051733">
    <property type="entry name" value="WD_repeat_DCAF13/WDSOF1"/>
</dbReference>
<dbReference type="PANTHER" id="PTHR22851:SF0">
    <property type="entry name" value="DDB1- AND CUL4-ASSOCIATED FACTOR 13"/>
    <property type="match status" value="1"/>
</dbReference>
<keyword evidence="4 9" id="KW-0853">WD repeat</keyword>
<dbReference type="GO" id="GO:0032040">
    <property type="term" value="C:small-subunit processome"/>
    <property type="evidence" value="ECO:0007669"/>
    <property type="project" value="TreeGrafter"/>
</dbReference>
<keyword evidence="13" id="KW-1185">Reference proteome</keyword>
<feature type="compositionally biased region" description="Basic and acidic residues" evidence="10">
    <location>
        <begin position="436"/>
        <end position="448"/>
    </location>
</feature>
<dbReference type="EMBL" id="NCKV01005849">
    <property type="protein sequence ID" value="RWS23803.1"/>
    <property type="molecule type" value="Genomic_DNA"/>
</dbReference>
<dbReference type="InterPro" id="IPR036322">
    <property type="entry name" value="WD40_repeat_dom_sf"/>
</dbReference>
<dbReference type="PROSITE" id="PS00678">
    <property type="entry name" value="WD_REPEATS_1"/>
    <property type="match status" value="1"/>
</dbReference>
<dbReference type="InterPro" id="IPR001680">
    <property type="entry name" value="WD40_rpt"/>
</dbReference>
<comment type="subcellular location">
    <subcellularLocation>
        <location evidence="1">Nucleus</location>
        <location evidence="1">Nucleolus</location>
    </subcellularLocation>
</comment>
<evidence type="ECO:0000256" key="8">
    <source>
        <dbReference type="ARBA" id="ARBA00032239"/>
    </source>
</evidence>
<dbReference type="SMART" id="SM00320">
    <property type="entry name" value="WD40"/>
    <property type="match status" value="5"/>
</dbReference>
<evidence type="ECO:0000313" key="13">
    <source>
        <dbReference type="Proteomes" id="UP000288716"/>
    </source>
</evidence>
<dbReference type="Pfam" id="PF04158">
    <property type="entry name" value="Sof1"/>
    <property type="match status" value="1"/>
</dbReference>
<sequence length="448" mass="51682">MKVKVISRNPNDYLRETKLDIHKAPRNYDPKLHPFAVQREYQRALNAVKLDKIFAKPFIGSLDGHTDVVECLMKHPTSLSVLVSGASDGEIKIWNVARRQCLQTFNAHRGLVRGLCASRTSNHFFSIGDDSAIKQWRYGASNEDDDIESDEAVNTLIGRSMIMGVDHHYTKPLLMTCGEKVELWEETRSEPLQSYQWGADTVSKIKFNPVETDICVSTGSDRSLVIYDVKMSKPLRKVIMEMRSNTVSWNPMEAFHFTAANEDHDLYTFDMRNLSVPVQVHKDHVSAVIDVDYSPTGKEFVAGSYDKTVRIFPVNKGRSREVYHTKRMQRLTSVIWSLDNKYIYCGSDEMDIRIWKANASEKLGPSMHREEAAFQYQNKLKEKFAQFPEISRISRNRHVPKHVYHSQKEKRAMLQSRKRKEANRRAHSKPGSMPYKSERTKHIVGEEE</sequence>